<keyword evidence="2" id="KW-0328">Glycosyltransferase</keyword>
<name>A0A9E8RWN2_9BACI</name>
<evidence type="ECO:0000313" key="3">
    <source>
        <dbReference type="Proteomes" id="UP001164718"/>
    </source>
</evidence>
<accession>A0A9E8RWN2</accession>
<keyword evidence="3" id="KW-1185">Reference proteome</keyword>
<dbReference type="KEGG" id="faf:OE104_08045"/>
<dbReference type="Proteomes" id="UP001164718">
    <property type="component" value="Chromosome"/>
</dbReference>
<organism evidence="2 3">
    <name type="scientific">Fervidibacillus albus</name>
    <dbReference type="NCBI Taxonomy" id="2980026"/>
    <lineage>
        <taxon>Bacteria</taxon>
        <taxon>Bacillati</taxon>
        <taxon>Bacillota</taxon>
        <taxon>Bacilli</taxon>
        <taxon>Bacillales</taxon>
        <taxon>Bacillaceae</taxon>
        <taxon>Fervidibacillus</taxon>
    </lineage>
</organism>
<keyword evidence="2" id="KW-0808">Transferase</keyword>
<evidence type="ECO:0000259" key="1">
    <source>
        <dbReference type="Pfam" id="PF13524"/>
    </source>
</evidence>
<dbReference type="RefSeq" id="WP_275416375.1">
    <property type="nucleotide sequence ID" value="NZ_CP106878.1"/>
</dbReference>
<proteinExistence type="predicted"/>
<dbReference type="AlphaFoldDB" id="A0A9E8RWN2"/>
<feature type="domain" description="Spore protein YkvP/CgeB glycosyl transferase-like" evidence="1">
    <location>
        <begin position="196"/>
        <end position="299"/>
    </location>
</feature>
<protein>
    <submittedName>
        <fullName evidence="2">Glycosyltransferase</fullName>
        <ecNumber evidence="2">2.4.-.-</ecNumber>
    </submittedName>
</protein>
<dbReference type="EC" id="2.4.-.-" evidence="2"/>
<dbReference type="GO" id="GO:0016757">
    <property type="term" value="F:glycosyltransferase activity"/>
    <property type="evidence" value="ECO:0007669"/>
    <property type="project" value="UniProtKB-KW"/>
</dbReference>
<dbReference type="Pfam" id="PF13524">
    <property type="entry name" value="Glyco_trans_1_2"/>
    <property type="match status" value="1"/>
</dbReference>
<dbReference type="InterPro" id="IPR055259">
    <property type="entry name" value="YkvP/CgeB_Glyco_trans-like"/>
</dbReference>
<evidence type="ECO:0000313" key="2">
    <source>
        <dbReference type="EMBL" id="WAA08597.1"/>
    </source>
</evidence>
<gene>
    <name evidence="2" type="ORF">OE104_08045</name>
</gene>
<dbReference type="EMBL" id="CP106878">
    <property type="protein sequence ID" value="WAA08597.1"/>
    <property type="molecule type" value="Genomic_DNA"/>
</dbReference>
<reference evidence="2" key="1">
    <citation type="submission" date="2022-09" db="EMBL/GenBank/DDBJ databases">
        <title>Complete Genomes of Fervidibacillus albus and Fervidibacillus halotolerans isolated from tidal flat sediments.</title>
        <authorList>
            <person name="Kwon K.K."/>
            <person name="Yang S.-H."/>
            <person name="Park M.J."/>
            <person name="Oh H.-M."/>
        </authorList>
    </citation>
    <scope>NUCLEOTIDE SEQUENCE</scope>
    <source>
        <strain evidence="2">MEBiC13591</strain>
    </source>
</reference>
<sequence length="313" mass="37641">MKKLKLLLIMRDFRQWNNPKQYYLGRELAEITDLVIWHEEGNIHDILKQIRFQPDFILIMYYRSNPVICPPITGLNTLTIPFGVFIMDLHNLNQFKRAVQEDNVQHIFSCYRDRFYRHFPELSDRMKWLPQHVPTDIFKDYNQRKDIDLLMLGTISKTIYPLRYKIHQTLKSYPNYLYHSPPTSRYIQKGQTGFIRENYAKQINRAKIFFTCDSIFEYPILKYFEAPACRTLLFAPYSNELRDLGFIPGKNFVAIDEHNFLDQANYYLKNEKERQIITDQGYEFIRKNHSTKVRAKQLVNMIEEIIKSNKSKR</sequence>